<protein>
    <submittedName>
        <fullName evidence="1">Uncharacterized protein</fullName>
    </submittedName>
</protein>
<keyword evidence="2" id="KW-1185">Reference proteome</keyword>
<evidence type="ECO:0000313" key="2">
    <source>
        <dbReference type="Proteomes" id="UP000827872"/>
    </source>
</evidence>
<reference evidence="1" key="1">
    <citation type="submission" date="2021-08" db="EMBL/GenBank/DDBJ databases">
        <title>The first chromosome-level gecko genome reveals the dynamic sex chromosomes of Neotropical dwarf geckos (Sphaerodactylidae: Sphaerodactylus).</title>
        <authorList>
            <person name="Pinto B.J."/>
            <person name="Keating S.E."/>
            <person name="Gamble T."/>
        </authorList>
    </citation>
    <scope>NUCLEOTIDE SEQUENCE</scope>
    <source>
        <strain evidence="1">TG3544</strain>
    </source>
</reference>
<dbReference type="EMBL" id="CM037616">
    <property type="protein sequence ID" value="KAH7991643.1"/>
    <property type="molecule type" value="Genomic_DNA"/>
</dbReference>
<name>A0ACB8EGU4_9SAUR</name>
<sequence>MLLEVLQLKRDLGAQEKARASQGSINGTQVKTILENPPSENCQTLRRLLCVNSSSVATLLALRLRKSVASVFVSFGFHRSNPDRLPMKTEGPIYHWIGLRKPQEDRWEWANGQIFNNTLFDIVEGGDCAYLNDVKVMSSWCKTKKNWICSKPDTYMPQRKLSEERREAGP</sequence>
<organism evidence="1 2">
    <name type="scientific">Sphaerodactylus townsendi</name>
    <dbReference type="NCBI Taxonomy" id="933632"/>
    <lineage>
        <taxon>Eukaryota</taxon>
        <taxon>Metazoa</taxon>
        <taxon>Chordata</taxon>
        <taxon>Craniata</taxon>
        <taxon>Vertebrata</taxon>
        <taxon>Euteleostomi</taxon>
        <taxon>Lepidosauria</taxon>
        <taxon>Squamata</taxon>
        <taxon>Bifurcata</taxon>
        <taxon>Gekkota</taxon>
        <taxon>Sphaerodactylidae</taxon>
        <taxon>Sphaerodactylus</taxon>
    </lineage>
</organism>
<proteinExistence type="predicted"/>
<evidence type="ECO:0000313" key="1">
    <source>
        <dbReference type="EMBL" id="KAH7991643.1"/>
    </source>
</evidence>
<gene>
    <name evidence="1" type="ORF">K3G42_008305</name>
</gene>
<comment type="caution">
    <text evidence="1">The sequence shown here is derived from an EMBL/GenBank/DDBJ whole genome shotgun (WGS) entry which is preliminary data.</text>
</comment>
<dbReference type="Proteomes" id="UP000827872">
    <property type="component" value="Linkage Group LG03"/>
</dbReference>
<accession>A0ACB8EGU4</accession>